<feature type="region of interest" description="Disordered" evidence="1">
    <location>
        <begin position="549"/>
        <end position="574"/>
    </location>
</feature>
<reference evidence="2 3" key="1">
    <citation type="submission" date="2024-02" db="EMBL/GenBank/DDBJ databases">
        <title>A draft genome for the cacao thread blight pathogen Marasmius crinis-equi.</title>
        <authorList>
            <person name="Cohen S.P."/>
            <person name="Baruah I.K."/>
            <person name="Amoako-Attah I."/>
            <person name="Bukari Y."/>
            <person name="Meinhardt L.W."/>
            <person name="Bailey B.A."/>
        </authorList>
    </citation>
    <scope>NUCLEOTIDE SEQUENCE [LARGE SCALE GENOMIC DNA]</scope>
    <source>
        <strain evidence="2 3">GH-76</strain>
    </source>
</reference>
<gene>
    <name evidence="2" type="ORF">V5O48_004603</name>
</gene>
<feature type="region of interest" description="Disordered" evidence="1">
    <location>
        <begin position="415"/>
        <end position="459"/>
    </location>
</feature>
<comment type="caution">
    <text evidence="2">The sequence shown here is derived from an EMBL/GenBank/DDBJ whole genome shotgun (WGS) entry which is preliminary data.</text>
</comment>
<feature type="compositionally biased region" description="Polar residues" evidence="1">
    <location>
        <begin position="190"/>
        <end position="205"/>
    </location>
</feature>
<protein>
    <submittedName>
        <fullName evidence="2">Uncharacterized protein</fullName>
    </submittedName>
</protein>
<dbReference type="EMBL" id="JBAHYK010000160">
    <property type="protein sequence ID" value="KAL0577386.1"/>
    <property type="molecule type" value="Genomic_DNA"/>
</dbReference>
<evidence type="ECO:0000313" key="2">
    <source>
        <dbReference type="EMBL" id="KAL0577386.1"/>
    </source>
</evidence>
<evidence type="ECO:0000256" key="1">
    <source>
        <dbReference type="SAM" id="MobiDB-lite"/>
    </source>
</evidence>
<feature type="compositionally biased region" description="Polar residues" evidence="1">
    <location>
        <begin position="1"/>
        <end position="19"/>
    </location>
</feature>
<keyword evidence="3" id="KW-1185">Reference proteome</keyword>
<accession>A0ABR3FPL5</accession>
<organism evidence="2 3">
    <name type="scientific">Marasmius crinis-equi</name>
    <dbReference type="NCBI Taxonomy" id="585013"/>
    <lineage>
        <taxon>Eukaryota</taxon>
        <taxon>Fungi</taxon>
        <taxon>Dikarya</taxon>
        <taxon>Basidiomycota</taxon>
        <taxon>Agaricomycotina</taxon>
        <taxon>Agaricomycetes</taxon>
        <taxon>Agaricomycetidae</taxon>
        <taxon>Agaricales</taxon>
        <taxon>Marasmiineae</taxon>
        <taxon>Marasmiaceae</taxon>
        <taxon>Marasmius</taxon>
    </lineage>
</organism>
<feature type="compositionally biased region" description="Low complexity" evidence="1">
    <location>
        <begin position="36"/>
        <end position="56"/>
    </location>
</feature>
<feature type="compositionally biased region" description="Basic and acidic residues" evidence="1">
    <location>
        <begin position="152"/>
        <end position="170"/>
    </location>
</feature>
<feature type="compositionally biased region" description="Low complexity" evidence="1">
    <location>
        <begin position="441"/>
        <end position="456"/>
    </location>
</feature>
<feature type="compositionally biased region" description="Basic and acidic residues" evidence="1">
    <location>
        <begin position="214"/>
        <end position="232"/>
    </location>
</feature>
<proteinExistence type="predicted"/>
<evidence type="ECO:0000313" key="3">
    <source>
        <dbReference type="Proteomes" id="UP001465976"/>
    </source>
</evidence>
<sequence length="574" mass="62057">MAPKSVKSSKASGNTSSGRPTGLFDDMASVEDVPVKGKSSATGKSGTAKAKKAASGVLLSDSVPVSGATASNDVAVAGKETVVDGGRRSTRPKRVTEKARLVAEMAAPDNDELDDPPSTPTPLSHRRKRANVVVDLDDDGSNDEVNTLKKRRIEDHPAPSKVPDLAEKSGPDTVGKLTYPDGDDADDSLETISSPSSDGLNSTADSPVVVDSQTEAKDLNSVDDGSMKDSLRDQISPRGKVLFRSRLQFRETRTLYNELSRRQWIANLRPKATILPYPHVTEEYASVVITGRVSKVVRCLDVLGRNVLGRALLFDNYRNFISPTRVAPSTVRMTYDGAVMNGGDFDGEVAVMVLQGIVMQSSLQYGVGFEGSRSKRLIIQLFSQEFEIFEAWLGTVAEEDRPRGPVNQGALTFQTLKENAKRRPKVGQGNSPSKSDLMLFSSGPSRPSAGSGRARPFPSALSYDSKVPLYDGRPDGTKSNHGFLGNRTEAWDNLTTLPLYPHPELDIGTVVSVGFALSVYNVPDRADRHFHLNLLFAVVLGCPVRPDDFNEWEDSGVEGDATDADDNDNETEDD</sequence>
<name>A0ABR3FPL5_9AGAR</name>
<feature type="region of interest" description="Disordered" evidence="1">
    <location>
        <begin position="1"/>
        <end position="232"/>
    </location>
</feature>
<dbReference type="Proteomes" id="UP001465976">
    <property type="component" value="Unassembled WGS sequence"/>
</dbReference>